<organism evidence="2">
    <name type="scientific">viral metagenome</name>
    <dbReference type="NCBI Taxonomy" id="1070528"/>
    <lineage>
        <taxon>unclassified sequences</taxon>
        <taxon>metagenomes</taxon>
        <taxon>organismal metagenomes</taxon>
    </lineage>
</organism>
<dbReference type="Pfam" id="PF08241">
    <property type="entry name" value="Methyltransf_11"/>
    <property type="match status" value="1"/>
</dbReference>
<dbReference type="PANTHER" id="PTHR43861">
    <property type="entry name" value="TRANS-ACONITATE 2-METHYLTRANSFERASE-RELATED"/>
    <property type="match status" value="1"/>
</dbReference>
<dbReference type="AlphaFoldDB" id="A0A6C0DBJ3"/>
<reference evidence="2" key="1">
    <citation type="journal article" date="2020" name="Nature">
        <title>Giant virus diversity and host interactions through global metagenomics.</title>
        <authorList>
            <person name="Schulz F."/>
            <person name="Roux S."/>
            <person name="Paez-Espino D."/>
            <person name="Jungbluth S."/>
            <person name="Walsh D.A."/>
            <person name="Denef V.J."/>
            <person name="McMahon K.D."/>
            <person name="Konstantinidis K.T."/>
            <person name="Eloe-Fadrosh E.A."/>
            <person name="Kyrpides N.C."/>
            <person name="Woyke T."/>
        </authorList>
    </citation>
    <scope>NUCLEOTIDE SEQUENCE</scope>
    <source>
        <strain evidence="2">GVMAG-M-3300023174-137</strain>
    </source>
</reference>
<accession>A0A6C0DBJ3</accession>
<dbReference type="SUPFAM" id="SSF53335">
    <property type="entry name" value="S-adenosyl-L-methionine-dependent methyltransferases"/>
    <property type="match status" value="1"/>
</dbReference>
<dbReference type="CDD" id="cd02440">
    <property type="entry name" value="AdoMet_MTases"/>
    <property type="match status" value="1"/>
</dbReference>
<dbReference type="InterPro" id="IPR029063">
    <property type="entry name" value="SAM-dependent_MTases_sf"/>
</dbReference>
<evidence type="ECO:0000259" key="1">
    <source>
        <dbReference type="Pfam" id="PF08241"/>
    </source>
</evidence>
<protein>
    <recommendedName>
        <fullName evidence="1">Methyltransferase type 11 domain-containing protein</fullName>
    </recommendedName>
</protein>
<proteinExistence type="predicted"/>
<dbReference type="InterPro" id="IPR013216">
    <property type="entry name" value="Methyltransf_11"/>
</dbReference>
<dbReference type="Gene3D" id="3.40.50.150">
    <property type="entry name" value="Vaccinia Virus protein VP39"/>
    <property type="match status" value="1"/>
</dbReference>
<feature type="domain" description="Methyltransferase type 11" evidence="1">
    <location>
        <begin position="57"/>
        <end position="159"/>
    </location>
</feature>
<name>A0A6C0DBJ3_9ZZZZ</name>
<dbReference type="EMBL" id="MN739582">
    <property type="protein sequence ID" value="QHT14366.1"/>
    <property type="molecule type" value="Genomic_DNA"/>
</dbReference>
<dbReference type="GO" id="GO:0008757">
    <property type="term" value="F:S-adenosylmethionine-dependent methyltransferase activity"/>
    <property type="evidence" value="ECO:0007669"/>
    <property type="project" value="InterPro"/>
</dbReference>
<evidence type="ECO:0000313" key="2">
    <source>
        <dbReference type="EMBL" id="QHT14366.1"/>
    </source>
</evidence>
<sequence>MDPTNNYTIMQKKYYDNEGITGNMNRENHMPHNDNPDYWNILVKDTENSSFLDKIGLDFGCGCGRNVLNLHKRFKRMDGVDISPELIATCEKNMSNQNIDSKLYKFYSCNGVDLSVFNNDTYDFVMSTIVLQHICVHDIRYNYLKEFYRIIKPAGILSFQMGFGTNHKSTRDYYDNFYDADSTNSGCDVRVTNPDDIINELKGLGFVNITHHIRHSWNDLHDQWIYIRAEKAS</sequence>